<dbReference type="EMBL" id="MJMJ01000023">
    <property type="protein sequence ID" value="OLQ88419.1"/>
    <property type="molecule type" value="Genomic_DNA"/>
</dbReference>
<keyword evidence="1" id="KW-0732">Signal</keyword>
<dbReference type="RefSeq" id="WP_075709590.1">
    <property type="nucleotide sequence ID" value="NZ_MJMJ01000023.1"/>
</dbReference>
<sequence>MRSNLFKLSAVAATICASFAANSAIYNVVEVYQPVVDQNARTFGVAIQPSTDACWTTKDCSLKHDEEQKIAFEEQLNNQGFLYRDESPFRLSFGFDYLEDGLDGFDLYCRDWLGYNENACDDWAKRQYTQGYALEGPANNNSYAYIESSATKINAGENNVIVNSFGSTPASDAIGTYYGGNLQNRSIAYKGTTPLAKGSYDQTKAWAEFDKYQVGSVSKQSSSNTNDYFSNAAIWNNGSLVVIQNQATDAKDRRIPQGSARDIACVGGVLADCADGKIYAVGYNSGSSDQRIPIASVFDINTNPSFTVDVNRITEFSDDDKYLSSVLTHVNNNGVAIGEAKNRNPQRAYANALFYVSNVASPNSYTMFSGGIFFDGANGKAGAINNFNEVVGQIDYETKAEVGGTERAKRAFVTTIGDKSTSPLKGQSRYLDDLTMGTGALSSNNQYRIIDATDINDAGVISATALYCAGGYDTQAINSTCQGGTPGTEKLRAVKLVPINGADASQIQPRGVDSETIEREGGSVGWFALGLLTLLGFRRKQ</sequence>
<dbReference type="STRING" id="1381081.BIY22_09675"/>
<dbReference type="Proteomes" id="UP000186313">
    <property type="component" value="Unassembled WGS sequence"/>
</dbReference>
<reference evidence="2 3" key="1">
    <citation type="submission" date="2016-09" db="EMBL/GenBank/DDBJ databases">
        <title>Genomic Taxonomy of the Vibrionaceae.</title>
        <authorList>
            <person name="Gonzalez-Castillo A."/>
            <person name="Gomez-Gil B."/>
            <person name="Enciso-Ibarra K."/>
        </authorList>
    </citation>
    <scope>NUCLEOTIDE SEQUENCE [LARGE SCALE GENOMIC DNA]</scope>
    <source>
        <strain evidence="2 3">CAIM 703</strain>
    </source>
</reference>
<proteinExistence type="predicted"/>
<dbReference type="InterPro" id="IPR022562">
    <property type="entry name" value="DUF3466"/>
</dbReference>
<name>A0A1Q9HFC5_9VIBR</name>
<feature type="chain" id="PRO_5012503188" description="GlyGly-CTERM sorting domain-containing protein" evidence="1">
    <location>
        <begin position="24"/>
        <end position="541"/>
    </location>
</feature>
<protein>
    <recommendedName>
        <fullName evidence="4">GlyGly-CTERM sorting domain-containing protein</fullName>
    </recommendedName>
</protein>
<comment type="caution">
    <text evidence="2">The sequence shown here is derived from an EMBL/GenBank/DDBJ whole genome shotgun (WGS) entry which is preliminary data.</text>
</comment>
<dbReference type="Pfam" id="PF11949">
    <property type="entry name" value="DUF3466"/>
    <property type="match status" value="1"/>
</dbReference>
<dbReference type="OrthoDB" id="6395565at2"/>
<evidence type="ECO:0000313" key="2">
    <source>
        <dbReference type="EMBL" id="OLQ88419.1"/>
    </source>
</evidence>
<evidence type="ECO:0000256" key="1">
    <source>
        <dbReference type="SAM" id="SignalP"/>
    </source>
</evidence>
<dbReference type="InterPro" id="IPR020008">
    <property type="entry name" value="GlyGly_CTERM"/>
</dbReference>
<accession>A0A1Q9HFC5</accession>
<feature type="signal peptide" evidence="1">
    <location>
        <begin position="1"/>
        <end position="23"/>
    </location>
</feature>
<dbReference type="NCBIfam" id="TIGR03501">
    <property type="entry name" value="GlyGly_CTERM"/>
    <property type="match status" value="1"/>
</dbReference>
<evidence type="ECO:0000313" key="3">
    <source>
        <dbReference type="Proteomes" id="UP000186313"/>
    </source>
</evidence>
<organism evidence="2 3">
    <name type="scientific">Vibrio panuliri</name>
    <dbReference type="NCBI Taxonomy" id="1381081"/>
    <lineage>
        <taxon>Bacteria</taxon>
        <taxon>Pseudomonadati</taxon>
        <taxon>Pseudomonadota</taxon>
        <taxon>Gammaproteobacteria</taxon>
        <taxon>Vibrionales</taxon>
        <taxon>Vibrionaceae</taxon>
        <taxon>Vibrio</taxon>
    </lineage>
</organism>
<evidence type="ECO:0008006" key="4">
    <source>
        <dbReference type="Google" id="ProtNLM"/>
    </source>
</evidence>
<gene>
    <name evidence="2" type="ORF">BIY22_09675</name>
</gene>
<dbReference type="AlphaFoldDB" id="A0A1Q9HFC5"/>